<dbReference type="PROSITE" id="PS50089">
    <property type="entry name" value="ZF_RING_2"/>
    <property type="match status" value="1"/>
</dbReference>
<reference evidence="8 9" key="1">
    <citation type="submission" date="2019-12" db="EMBL/GenBank/DDBJ databases">
        <authorList>
            <person name="Scholz U."/>
            <person name="Mascher M."/>
            <person name="Fiebig A."/>
        </authorList>
    </citation>
    <scope>NUCLEOTIDE SEQUENCE</scope>
</reference>
<name>A0A7I8IUJ5_SPIIN</name>
<dbReference type="EMBL" id="CACRZD030000006">
    <property type="protein sequence ID" value="CAA6661645.1"/>
    <property type="molecule type" value="Genomic_DNA"/>
</dbReference>
<dbReference type="SUPFAM" id="SSF57850">
    <property type="entry name" value="RING/U-box"/>
    <property type="match status" value="1"/>
</dbReference>
<evidence type="ECO:0000256" key="2">
    <source>
        <dbReference type="ARBA" id="ARBA00022723"/>
    </source>
</evidence>
<dbReference type="PANTHER" id="PTHR45969">
    <property type="entry name" value="RING ZINC FINGER PROTEIN-RELATED"/>
    <property type="match status" value="1"/>
</dbReference>
<feature type="domain" description="RING-type" evidence="7">
    <location>
        <begin position="13"/>
        <end position="37"/>
    </location>
</feature>
<evidence type="ECO:0000313" key="9">
    <source>
        <dbReference type="Proteomes" id="UP001189122"/>
    </source>
</evidence>
<dbReference type="AlphaFoldDB" id="A0A7I8IUJ5"/>
<keyword evidence="9" id="KW-1185">Reference proteome</keyword>
<evidence type="ECO:0000256" key="4">
    <source>
        <dbReference type="ARBA" id="ARBA00022786"/>
    </source>
</evidence>
<dbReference type="InterPro" id="IPR013083">
    <property type="entry name" value="Znf_RING/FYVE/PHD"/>
</dbReference>
<dbReference type="GO" id="GO:0061630">
    <property type="term" value="F:ubiquitin protein ligase activity"/>
    <property type="evidence" value="ECO:0007669"/>
    <property type="project" value="TreeGrafter"/>
</dbReference>
<proteinExistence type="predicted"/>
<gene>
    <name evidence="8" type="ORF">SI7747_06008040</name>
</gene>
<dbReference type="InterPro" id="IPR001841">
    <property type="entry name" value="Znf_RING"/>
</dbReference>
<dbReference type="Pfam" id="PF12678">
    <property type="entry name" value="zf-rbx1"/>
    <property type="match status" value="1"/>
</dbReference>
<sequence length="63" mass="7157">MGRRKEVAELGSCRHAFHRRCIDGWADEGWRTCPLCRSRMPLVGEVSVFSATSDQEPPPGDRR</sequence>
<evidence type="ECO:0000256" key="6">
    <source>
        <dbReference type="PROSITE-ProRule" id="PRU00175"/>
    </source>
</evidence>
<dbReference type="GO" id="GO:0008270">
    <property type="term" value="F:zinc ion binding"/>
    <property type="evidence" value="ECO:0007669"/>
    <property type="project" value="UniProtKB-KW"/>
</dbReference>
<organism evidence="8">
    <name type="scientific">Spirodela intermedia</name>
    <name type="common">Intermediate duckweed</name>
    <dbReference type="NCBI Taxonomy" id="51605"/>
    <lineage>
        <taxon>Eukaryota</taxon>
        <taxon>Viridiplantae</taxon>
        <taxon>Streptophyta</taxon>
        <taxon>Embryophyta</taxon>
        <taxon>Tracheophyta</taxon>
        <taxon>Spermatophyta</taxon>
        <taxon>Magnoliopsida</taxon>
        <taxon>Liliopsida</taxon>
        <taxon>Araceae</taxon>
        <taxon>Lemnoideae</taxon>
        <taxon>Spirodela</taxon>
    </lineage>
</organism>
<protein>
    <recommendedName>
        <fullName evidence="7">RING-type domain-containing protein</fullName>
    </recommendedName>
</protein>
<keyword evidence="3 6" id="KW-0863">Zinc-finger</keyword>
<dbReference type="Proteomes" id="UP001189122">
    <property type="component" value="Unassembled WGS sequence"/>
</dbReference>
<evidence type="ECO:0000256" key="1">
    <source>
        <dbReference type="ARBA" id="ARBA00004906"/>
    </source>
</evidence>
<evidence type="ECO:0000313" key="8">
    <source>
        <dbReference type="EMBL" id="CAA2621973.1"/>
    </source>
</evidence>
<dbReference type="PANTHER" id="PTHR45969:SF81">
    <property type="entry name" value="OS08G0157400 PROTEIN"/>
    <property type="match status" value="1"/>
</dbReference>
<keyword evidence="4" id="KW-0833">Ubl conjugation pathway</keyword>
<accession>A0A7I8IUJ5</accession>
<evidence type="ECO:0000259" key="7">
    <source>
        <dbReference type="PROSITE" id="PS50089"/>
    </source>
</evidence>
<dbReference type="InterPro" id="IPR024766">
    <property type="entry name" value="Znf_RING_H2"/>
</dbReference>
<evidence type="ECO:0000256" key="3">
    <source>
        <dbReference type="ARBA" id="ARBA00022771"/>
    </source>
</evidence>
<evidence type="ECO:0000256" key="5">
    <source>
        <dbReference type="ARBA" id="ARBA00022833"/>
    </source>
</evidence>
<comment type="pathway">
    <text evidence="1">Protein modification; protein ubiquitination.</text>
</comment>
<keyword evidence="2" id="KW-0479">Metal-binding</keyword>
<dbReference type="Gene3D" id="3.30.40.10">
    <property type="entry name" value="Zinc/RING finger domain, C3HC4 (zinc finger)"/>
    <property type="match status" value="1"/>
</dbReference>
<dbReference type="GO" id="GO:0016567">
    <property type="term" value="P:protein ubiquitination"/>
    <property type="evidence" value="ECO:0007669"/>
    <property type="project" value="TreeGrafter"/>
</dbReference>
<keyword evidence="5" id="KW-0862">Zinc</keyword>
<dbReference type="EMBL" id="LR743593">
    <property type="protein sequence ID" value="CAA2621973.1"/>
    <property type="molecule type" value="Genomic_DNA"/>
</dbReference>